<dbReference type="Proteomes" id="UP000277577">
    <property type="component" value="Chromosome"/>
</dbReference>
<reference evidence="2 4" key="1">
    <citation type="submission" date="2015-11" db="EMBL/GenBank/DDBJ databases">
        <title>Genomic analysis of 38 Legionella species identifies large and diverse effector repertoires.</title>
        <authorList>
            <person name="Burstein D."/>
            <person name="Amaro F."/>
            <person name="Zusman T."/>
            <person name="Lifshitz Z."/>
            <person name="Cohen O."/>
            <person name="Gilbert J.A."/>
            <person name="Pupko T."/>
            <person name="Shuman H.A."/>
            <person name="Segal G."/>
        </authorList>
    </citation>
    <scope>NUCLEOTIDE SEQUENCE [LARGE SCALE GENOMIC DNA]</scope>
    <source>
        <strain evidence="2 4">ORW</strain>
    </source>
</reference>
<keyword evidence="1" id="KW-0732">Signal</keyword>
<evidence type="ECO:0000256" key="1">
    <source>
        <dbReference type="SAM" id="SignalP"/>
    </source>
</evidence>
<dbReference type="Proteomes" id="UP000054921">
    <property type="component" value="Unassembled WGS sequence"/>
</dbReference>
<accession>A0A0W0SHG1</accession>
<evidence type="ECO:0000313" key="3">
    <source>
        <dbReference type="EMBL" id="VEB35238.1"/>
    </source>
</evidence>
<gene>
    <name evidence="2" type="ORF">Lche_0305</name>
    <name evidence="3" type="ORF">NCTC11976_01254</name>
</gene>
<dbReference type="EMBL" id="LR134173">
    <property type="protein sequence ID" value="VEB35238.1"/>
    <property type="molecule type" value="Genomic_DNA"/>
</dbReference>
<dbReference type="OrthoDB" id="9971278at2"/>
<dbReference type="RefSeq" id="WP_028381254.1">
    <property type="nucleotide sequence ID" value="NZ_CAAAIT010000004.1"/>
</dbReference>
<dbReference type="PATRIC" id="fig|28084.5.peg.328"/>
<name>A0A0W0SHG1_9GAMM</name>
<evidence type="ECO:0000313" key="4">
    <source>
        <dbReference type="Proteomes" id="UP000054921"/>
    </source>
</evidence>
<dbReference type="AlphaFoldDB" id="A0A0W0SHG1"/>
<keyword evidence="5" id="KW-1185">Reference proteome</keyword>
<feature type="chain" id="PRO_5006912017" evidence="1">
    <location>
        <begin position="27"/>
        <end position="76"/>
    </location>
</feature>
<sequence length="76" mass="8316">MKILRALISTFAFFSFLSLTPMTVFADDCSVECKGEKKEIDCPGKGCGCWCNEDNKAVCKCGEPNNSNAPTDNNKK</sequence>
<proteinExistence type="predicted"/>
<evidence type="ECO:0000313" key="5">
    <source>
        <dbReference type="Proteomes" id="UP000277577"/>
    </source>
</evidence>
<dbReference type="EMBL" id="LNXW01000008">
    <property type="protein sequence ID" value="KTC82625.1"/>
    <property type="molecule type" value="Genomic_DNA"/>
</dbReference>
<reference evidence="3 5" key="2">
    <citation type="submission" date="2018-12" db="EMBL/GenBank/DDBJ databases">
        <authorList>
            <consortium name="Pathogen Informatics"/>
        </authorList>
    </citation>
    <scope>NUCLEOTIDE SEQUENCE [LARGE SCALE GENOMIC DNA]</scope>
    <source>
        <strain evidence="3 5">NCTC11976</strain>
    </source>
</reference>
<feature type="signal peptide" evidence="1">
    <location>
        <begin position="1"/>
        <end position="26"/>
    </location>
</feature>
<organism evidence="2 4">
    <name type="scientific">Legionella cherrii</name>
    <dbReference type="NCBI Taxonomy" id="28084"/>
    <lineage>
        <taxon>Bacteria</taxon>
        <taxon>Pseudomonadati</taxon>
        <taxon>Pseudomonadota</taxon>
        <taxon>Gammaproteobacteria</taxon>
        <taxon>Legionellales</taxon>
        <taxon>Legionellaceae</taxon>
        <taxon>Legionella</taxon>
    </lineage>
</organism>
<evidence type="ECO:0000313" key="2">
    <source>
        <dbReference type="EMBL" id="KTC82625.1"/>
    </source>
</evidence>
<protein>
    <submittedName>
        <fullName evidence="2">Uncharacterized protein</fullName>
    </submittedName>
</protein>